<proteinExistence type="predicted"/>
<dbReference type="Gene3D" id="3.20.20.80">
    <property type="entry name" value="Glycosidases"/>
    <property type="match status" value="1"/>
</dbReference>
<organism evidence="1 2">
    <name type="scientific">Coniochaeta ligniaria NRRL 30616</name>
    <dbReference type="NCBI Taxonomy" id="1408157"/>
    <lineage>
        <taxon>Eukaryota</taxon>
        <taxon>Fungi</taxon>
        <taxon>Dikarya</taxon>
        <taxon>Ascomycota</taxon>
        <taxon>Pezizomycotina</taxon>
        <taxon>Sordariomycetes</taxon>
        <taxon>Sordariomycetidae</taxon>
        <taxon>Coniochaetales</taxon>
        <taxon>Coniochaetaceae</taxon>
        <taxon>Coniochaeta</taxon>
    </lineage>
</organism>
<evidence type="ECO:0000313" key="2">
    <source>
        <dbReference type="Proteomes" id="UP000182658"/>
    </source>
</evidence>
<dbReference type="EMBL" id="KV875103">
    <property type="protein sequence ID" value="OIW24744.1"/>
    <property type="molecule type" value="Genomic_DNA"/>
</dbReference>
<keyword evidence="2" id="KW-1185">Reference proteome</keyword>
<gene>
    <name evidence="1" type="ORF">CONLIGDRAFT_105300</name>
</gene>
<dbReference type="STRING" id="1408157.A0A1J7J4J0"/>
<dbReference type="InParanoid" id="A0A1J7J4J0"/>
<protein>
    <submittedName>
        <fullName evidence="1">Glycoside hydrolase</fullName>
    </submittedName>
</protein>
<dbReference type="AlphaFoldDB" id="A0A1J7J4J0"/>
<accession>A0A1J7J4J0</accession>
<dbReference type="InterPro" id="IPR005197">
    <property type="entry name" value="Glyco_hydro_71"/>
</dbReference>
<dbReference type="Pfam" id="PF03659">
    <property type="entry name" value="Glyco_hydro_71"/>
    <property type="match status" value="1"/>
</dbReference>
<keyword evidence="1" id="KW-0378">Hydrolase</keyword>
<reference evidence="1 2" key="1">
    <citation type="submission" date="2016-10" db="EMBL/GenBank/DDBJ databases">
        <title>Draft genome sequence of Coniochaeta ligniaria NRRL30616, a lignocellulolytic fungus for bioabatement of inhibitors in plant biomass hydrolysates.</title>
        <authorList>
            <consortium name="DOE Joint Genome Institute"/>
            <person name="Jimenez D.J."/>
            <person name="Hector R.E."/>
            <person name="Riley R."/>
            <person name="Sun H."/>
            <person name="Grigoriev I.V."/>
            <person name="Van Elsas J.D."/>
            <person name="Nichols N.N."/>
        </authorList>
    </citation>
    <scope>NUCLEOTIDE SEQUENCE [LARGE SCALE GENOMIC DNA]</scope>
    <source>
        <strain evidence="1 2">NRRL 30616</strain>
    </source>
</reference>
<dbReference type="CDD" id="cd11577">
    <property type="entry name" value="GH71"/>
    <property type="match status" value="1"/>
</dbReference>
<sequence>MSRQVFAHYMVGICDGQTQDQWVNEIKTAKQAGIDGFALNIGPSDYWTQPQLHNAYAAAEQVGGFVLFISFDMAAGNWSVQQVVDLVNTYKNSRAQLKVDGKPFVSTFEGPGWADNWNAVRQQTGGIFLVPDWSSLGAQGVGGKLGLIDGAFSWGAWPQAGQTKMNTGDDIAYKNALRGKKYMMGVSPYFYTNLPQWNKNWYSSSESLWFDRWQHVLDVMPDFVEIITWNDYGESSYICDTNPRQVVQGADKYISGYDHSGFRAILPYFIQAYKAGNRNLPLNHEDKAVAWYRTTPVRCAGDGGTVWGQGGNNSAANGARDVISIVAATNGQKSVTVDIGGNAQTFTTQAGSPLSYFEMPFNGRFGPVTIKLNGKAKTGPAITNNCPPCGHVVFNSVVINV</sequence>
<dbReference type="GO" id="GO:0051118">
    <property type="term" value="F:glucan endo-1,3-alpha-glucosidase activity"/>
    <property type="evidence" value="ECO:0007669"/>
    <property type="project" value="InterPro"/>
</dbReference>
<dbReference type="Proteomes" id="UP000182658">
    <property type="component" value="Unassembled WGS sequence"/>
</dbReference>
<dbReference type="OrthoDB" id="1046782at2759"/>
<name>A0A1J7J4J0_9PEZI</name>
<evidence type="ECO:0000313" key="1">
    <source>
        <dbReference type="EMBL" id="OIW24744.1"/>
    </source>
</evidence>